<dbReference type="PANTHER" id="PTHR30433">
    <property type="entry name" value="CHEMOTAXIS PROTEIN MOTA"/>
    <property type="match status" value="1"/>
</dbReference>
<dbReference type="GO" id="GO:0015031">
    <property type="term" value="P:protein transport"/>
    <property type="evidence" value="ECO:0007669"/>
    <property type="project" value="UniProtKB-KW"/>
</dbReference>
<keyword evidence="6" id="KW-0653">Protein transport</keyword>
<dbReference type="InterPro" id="IPR047055">
    <property type="entry name" value="MotA-like"/>
</dbReference>
<evidence type="ECO:0000256" key="7">
    <source>
        <dbReference type="SAM" id="Phobius"/>
    </source>
</evidence>
<dbReference type="GO" id="GO:0071978">
    <property type="term" value="P:bacterial-type flagellum-dependent swarming motility"/>
    <property type="evidence" value="ECO:0007669"/>
    <property type="project" value="InterPro"/>
</dbReference>
<gene>
    <name evidence="9" type="ORF">SAMN05444373_100349</name>
</gene>
<dbReference type="RefSeq" id="WP_149677595.1">
    <property type="nucleotide sequence ID" value="NZ_FQZP01000003.1"/>
</dbReference>
<organism evidence="9 10">
    <name type="scientific">Thermoclostridium caenicola</name>
    <dbReference type="NCBI Taxonomy" id="659425"/>
    <lineage>
        <taxon>Bacteria</taxon>
        <taxon>Bacillati</taxon>
        <taxon>Bacillota</taxon>
        <taxon>Clostridia</taxon>
        <taxon>Eubacteriales</taxon>
        <taxon>Oscillospiraceae</taxon>
        <taxon>Thermoclostridium</taxon>
    </lineage>
</organism>
<evidence type="ECO:0000256" key="1">
    <source>
        <dbReference type="ARBA" id="ARBA00004651"/>
    </source>
</evidence>
<keyword evidence="3 7" id="KW-0812">Transmembrane</keyword>
<keyword evidence="5 7" id="KW-0472">Membrane</keyword>
<feature type="domain" description="MotA/TolQ/ExbB proton channel" evidence="8">
    <location>
        <begin position="99"/>
        <end position="219"/>
    </location>
</feature>
<dbReference type="Pfam" id="PF01618">
    <property type="entry name" value="MotA_ExbB"/>
    <property type="match status" value="1"/>
</dbReference>
<comment type="similarity">
    <text evidence="6">Belongs to the exbB/tolQ family.</text>
</comment>
<reference evidence="9 10" key="1">
    <citation type="submission" date="2016-11" db="EMBL/GenBank/DDBJ databases">
        <authorList>
            <person name="Varghese N."/>
            <person name="Submissions S."/>
        </authorList>
    </citation>
    <scope>NUCLEOTIDE SEQUENCE [LARGE SCALE GENOMIC DNA]</scope>
    <source>
        <strain evidence="9 10">DSM 19027</strain>
    </source>
</reference>
<dbReference type="PANTHER" id="PTHR30433:SF2">
    <property type="entry name" value="MOTILITY PROTEIN A"/>
    <property type="match status" value="1"/>
</dbReference>
<evidence type="ECO:0000256" key="5">
    <source>
        <dbReference type="ARBA" id="ARBA00023136"/>
    </source>
</evidence>
<dbReference type="AlphaFoldDB" id="A0A1M6BL20"/>
<name>A0A1M6BL20_9FIRM</name>
<evidence type="ECO:0000256" key="2">
    <source>
        <dbReference type="ARBA" id="ARBA00022475"/>
    </source>
</evidence>
<feature type="transmembrane region" description="Helical" evidence="7">
    <location>
        <begin position="177"/>
        <end position="199"/>
    </location>
</feature>
<dbReference type="EMBL" id="FQZP01000003">
    <property type="protein sequence ID" value="SHI49490.1"/>
    <property type="molecule type" value="Genomic_DNA"/>
</dbReference>
<protein>
    <submittedName>
        <fullName evidence="9">Chemotaxis protein MotA</fullName>
    </submittedName>
</protein>
<evidence type="ECO:0000313" key="10">
    <source>
        <dbReference type="Proteomes" id="UP000324781"/>
    </source>
</evidence>
<accession>A0A1M6BL20</accession>
<comment type="subcellular location">
    <subcellularLocation>
        <location evidence="1">Cell membrane</location>
        <topology evidence="1">Multi-pass membrane protein</topology>
    </subcellularLocation>
    <subcellularLocation>
        <location evidence="6">Membrane</location>
        <topology evidence="6">Multi-pass membrane protein</topology>
    </subcellularLocation>
</comment>
<dbReference type="GO" id="GO:0006935">
    <property type="term" value="P:chemotaxis"/>
    <property type="evidence" value="ECO:0007669"/>
    <property type="project" value="InterPro"/>
</dbReference>
<evidence type="ECO:0000259" key="8">
    <source>
        <dbReference type="Pfam" id="PF01618"/>
    </source>
</evidence>
<feature type="transmembrane region" description="Helical" evidence="7">
    <location>
        <begin position="29"/>
        <end position="53"/>
    </location>
</feature>
<evidence type="ECO:0000313" key="9">
    <source>
        <dbReference type="EMBL" id="SHI49490.1"/>
    </source>
</evidence>
<dbReference type="OrthoDB" id="9806929at2"/>
<sequence length="273" mass="29833">MDIATLFGLIFGVACIAYGIFSGGEISSFVHAGSIAVTLGGGLAATIISFPLADTIKAFKALPLAFKPYRADPFQTIQLLVELSQKARREGLLALESAQENIKDDYLKKALELVVDGIEAEMVKTSMQFEIDSMVVRHSTVQAYWKTMATQFPAWGMIGTLMGLINLLRSMDDPSAIGPAMSLAIVTTFYGSVLANFICNPIATKLQGASAEEIRMREMIMEGILSIQSGENPRLMEHKLKTFLSPDQKLQYESMIMKEKEVGPERGVEPLQG</sequence>
<dbReference type="GO" id="GO:0005886">
    <property type="term" value="C:plasma membrane"/>
    <property type="evidence" value="ECO:0007669"/>
    <property type="project" value="UniProtKB-SubCell"/>
</dbReference>
<keyword evidence="4 7" id="KW-1133">Transmembrane helix</keyword>
<evidence type="ECO:0000256" key="3">
    <source>
        <dbReference type="ARBA" id="ARBA00022692"/>
    </source>
</evidence>
<feature type="transmembrane region" description="Helical" evidence="7">
    <location>
        <begin position="152"/>
        <end position="171"/>
    </location>
</feature>
<keyword evidence="2" id="KW-1003">Cell membrane</keyword>
<evidence type="ECO:0000256" key="4">
    <source>
        <dbReference type="ARBA" id="ARBA00022989"/>
    </source>
</evidence>
<keyword evidence="10" id="KW-1185">Reference proteome</keyword>
<dbReference type="InterPro" id="IPR002898">
    <property type="entry name" value="MotA_ExbB_proton_chnl"/>
</dbReference>
<proteinExistence type="inferred from homology"/>
<dbReference type="Proteomes" id="UP000324781">
    <property type="component" value="Unassembled WGS sequence"/>
</dbReference>
<evidence type="ECO:0000256" key="6">
    <source>
        <dbReference type="RuleBase" id="RU004057"/>
    </source>
</evidence>
<keyword evidence="6" id="KW-0813">Transport</keyword>